<name>A0AAV9S104_9TELE</name>
<dbReference type="EMBL" id="JAHHUM010001029">
    <property type="protein sequence ID" value="KAK5614982.1"/>
    <property type="molecule type" value="Genomic_DNA"/>
</dbReference>
<sequence length="94" mass="10576">MEHEAAQRHESRSAGLPVPQSAYDGSRLAILCTGTAPSVPSPAHVSGAMPNELEDRLRMYGRNLKLFRRAIHLHPSPELKEKLREMEEYQTAVR</sequence>
<gene>
    <name evidence="2" type="ORF">CRENBAI_007728</name>
</gene>
<evidence type="ECO:0000313" key="3">
    <source>
        <dbReference type="Proteomes" id="UP001311232"/>
    </source>
</evidence>
<proteinExistence type="predicted"/>
<accession>A0AAV9S104</accession>
<evidence type="ECO:0000313" key="2">
    <source>
        <dbReference type="EMBL" id="KAK5614982.1"/>
    </source>
</evidence>
<evidence type="ECO:0000256" key="1">
    <source>
        <dbReference type="SAM" id="MobiDB-lite"/>
    </source>
</evidence>
<keyword evidence="3" id="KW-1185">Reference proteome</keyword>
<dbReference type="AlphaFoldDB" id="A0AAV9S104"/>
<organism evidence="2 3">
    <name type="scientific">Crenichthys baileyi</name>
    <name type="common">White River springfish</name>
    <dbReference type="NCBI Taxonomy" id="28760"/>
    <lineage>
        <taxon>Eukaryota</taxon>
        <taxon>Metazoa</taxon>
        <taxon>Chordata</taxon>
        <taxon>Craniata</taxon>
        <taxon>Vertebrata</taxon>
        <taxon>Euteleostomi</taxon>
        <taxon>Actinopterygii</taxon>
        <taxon>Neopterygii</taxon>
        <taxon>Teleostei</taxon>
        <taxon>Neoteleostei</taxon>
        <taxon>Acanthomorphata</taxon>
        <taxon>Ovalentaria</taxon>
        <taxon>Atherinomorphae</taxon>
        <taxon>Cyprinodontiformes</taxon>
        <taxon>Goodeidae</taxon>
        <taxon>Crenichthys</taxon>
    </lineage>
</organism>
<protein>
    <submittedName>
        <fullName evidence="2">Uncharacterized protein</fullName>
    </submittedName>
</protein>
<reference evidence="2 3" key="1">
    <citation type="submission" date="2021-06" db="EMBL/GenBank/DDBJ databases">
        <authorList>
            <person name="Palmer J.M."/>
        </authorList>
    </citation>
    <scope>NUCLEOTIDE SEQUENCE [LARGE SCALE GENOMIC DNA]</scope>
    <source>
        <strain evidence="2 3">MEX-2019</strain>
        <tissue evidence="2">Muscle</tissue>
    </source>
</reference>
<comment type="caution">
    <text evidence="2">The sequence shown here is derived from an EMBL/GenBank/DDBJ whole genome shotgun (WGS) entry which is preliminary data.</text>
</comment>
<feature type="compositionally biased region" description="Basic and acidic residues" evidence="1">
    <location>
        <begin position="1"/>
        <end position="12"/>
    </location>
</feature>
<dbReference type="Proteomes" id="UP001311232">
    <property type="component" value="Unassembled WGS sequence"/>
</dbReference>
<feature type="region of interest" description="Disordered" evidence="1">
    <location>
        <begin position="1"/>
        <end position="20"/>
    </location>
</feature>